<dbReference type="PANTHER" id="PTHR19848:SF8">
    <property type="entry name" value="F-BOX AND WD REPEAT DOMAIN CONTAINING 7"/>
    <property type="match status" value="1"/>
</dbReference>
<evidence type="ECO:0000256" key="3">
    <source>
        <dbReference type="PROSITE-ProRule" id="PRU00221"/>
    </source>
</evidence>
<dbReference type="PANTHER" id="PTHR19848">
    <property type="entry name" value="WD40 REPEAT PROTEIN"/>
    <property type="match status" value="1"/>
</dbReference>
<dbReference type="InterPro" id="IPR036322">
    <property type="entry name" value="WD40_repeat_dom_sf"/>
</dbReference>
<keyword evidence="4" id="KW-0472">Membrane</keyword>
<evidence type="ECO:0008006" key="7">
    <source>
        <dbReference type="Google" id="ProtNLM"/>
    </source>
</evidence>
<keyword evidence="2" id="KW-0677">Repeat</keyword>
<accession>A0AB37U9Z2</accession>
<name>A0AB37U9Z2_9CYAN</name>
<keyword evidence="1 3" id="KW-0853">WD repeat</keyword>
<dbReference type="Gene3D" id="2.130.10.10">
    <property type="entry name" value="YVTN repeat-like/Quinoprotein amine dehydrogenase"/>
    <property type="match status" value="2"/>
</dbReference>
<sequence length="763" mass="84352">MCATEPVFVTQPSTMINHVIDAKLTTQSLTFRPGNPVTFGVMAINRSDRFAAFELQILAATGDREFNWYRLSPEVSAAKPPGDRTQFQVEILDSPIPNFIGDINITIIISSPQLATERRLVLHLTVEPAEEASLLSVSLPTQRLQVYPRNTIDIPIEVQNLGLRSAEIALYLKDIDLTWLIGTGERRLRLEAGQSTKVTFQCCPPGASQVLSNDYPFTIVATDTQGATASATGILEVLPVGFVQFEVQPSQQRLPAKSSHLLNWLSNIAVFQLHFYNASNLLQQVAIEMRGKDCQSCQIQVDPETANLSLGKETLISLSVQVKRPWIGRVKNLQLEAKARLSDRRLGSTEPATQFLILRVLPIVPTWLLLVLLALLSALLAVVLNPGAISHFDTVNAVRFSGTSGLSTLVLSGADDCTIRSWTREPSWNFTKPEMLSPNGTLTEGSLNTGCKNSKPQSLKSPKGLLAVLGQAVRVLELIPKNNDLVFAGLENGELQAWDVNSRRKLYSLKDGEDKTNDRVLSLAFAENSRSLYSSYGSGLIRKWQISPTSGGQSSTNPQRFPDRFKFPVWAIALSKDEKVLIGAGSYKSLIYWDLSTPESPVPTQISLSSNKFEFGNQTDQDYFLSIEFAPNSPSLATADSDGFITLWNLQKCQRIKSYYPENSGSQLPQMKCEISEQWLASPQKQAIRNIKFTPDGRQLVSAGDDGRIVAWKINDKNHAPKVVTTIPDTKITSIDLIADNQRILICSGAEDFKVRLHTLEQR</sequence>
<dbReference type="InterPro" id="IPR019775">
    <property type="entry name" value="WD40_repeat_CS"/>
</dbReference>
<dbReference type="SMART" id="SM00320">
    <property type="entry name" value="WD40"/>
    <property type="match status" value="7"/>
</dbReference>
<feature type="repeat" description="WD" evidence="3">
    <location>
        <begin position="617"/>
        <end position="658"/>
    </location>
</feature>
<keyword evidence="6" id="KW-1185">Reference proteome</keyword>
<evidence type="ECO:0000256" key="1">
    <source>
        <dbReference type="ARBA" id="ARBA00022574"/>
    </source>
</evidence>
<dbReference type="Pfam" id="PF00400">
    <property type="entry name" value="WD40"/>
    <property type="match status" value="3"/>
</dbReference>
<dbReference type="PROSITE" id="PS50082">
    <property type="entry name" value="WD_REPEATS_2"/>
    <property type="match status" value="2"/>
</dbReference>
<evidence type="ECO:0000256" key="2">
    <source>
        <dbReference type="ARBA" id="ARBA00022737"/>
    </source>
</evidence>
<reference evidence="5 6" key="1">
    <citation type="journal article" date="2019" name="Genome Biol. Evol.">
        <title>Day and night: Metabolic profiles and evolutionary relationships of six axenic non-marine cyanobacteria.</title>
        <authorList>
            <person name="Will S.E."/>
            <person name="Henke P."/>
            <person name="Boedeker C."/>
            <person name="Huang S."/>
            <person name="Brinkmann H."/>
            <person name="Rohde M."/>
            <person name="Jarek M."/>
            <person name="Friedl T."/>
            <person name="Seufert S."/>
            <person name="Schumacher M."/>
            <person name="Overmann J."/>
            <person name="Neumann-Schaal M."/>
            <person name="Petersen J."/>
        </authorList>
    </citation>
    <scope>NUCLEOTIDE SEQUENCE [LARGE SCALE GENOMIC DNA]</scope>
    <source>
        <strain evidence="5 6">SAG 39.79</strain>
    </source>
</reference>
<keyword evidence="4" id="KW-0812">Transmembrane</keyword>
<comment type="caution">
    <text evidence="5">The sequence shown here is derived from an EMBL/GenBank/DDBJ whole genome shotgun (WGS) entry which is preliminary data.</text>
</comment>
<feature type="repeat" description="WD" evidence="3">
    <location>
        <begin position="681"/>
        <end position="722"/>
    </location>
</feature>
<evidence type="ECO:0000313" key="6">
    <source>
        <dbReference type="Proteomes" id="UP000282574"/>
    </source>
</evidence>
<dbReference type="EMBL" id="RSCK01000130">
    <property type="protein sequence ID" value="RUT01163.1"/>
    <property type="molecule type" value="Genomic_DNA"/>
</dbReference>
<dbReference type="PROSITE" id="PS50294">
    <property type="entry name" value="WD_REPEATS_REGION"/>
    <property type="match status" value="1"/>
</dbReference>
<dbReference type="AlphaFoldDB" id="A0AB37U9Z2"/>
<dbReference type="InterPro" id="IPR001680">
    <property type="entry name" value="WD40_rpt"/>
</dbReference>
<dbReference type="InterPro" id="IPR015943">
    <property type="entry name" value="WD40/YVTN_repeat-like_dom_sf"/>
</dbReference>
<keyword evidence="4" id="KW-1133">Transmembrane helix</keyword>
<dbReference type="PROSITE" id="PS00678">
    <property type="entry name" value="WD_REPEATS_1"/>
    <property type="match status" value="1"/>
</dbReference>
<dbReference type="SUPFAM" id="SSF50978">
    <property type="entry name" value="WD40 repeat-like"/>
    <property type="match status" value="1"/>
</dbReference>
<dbReference type="Proteomes" id="UP000282574">
    <property type="component" value="Unassembled WGS sequence"/>
</dbReference>
<organism evidence="5 6">
    <name type="scientific">Chroococcidiopsis cubana SAG 39.79</name>
    <dbReference type="NCBI Taxonomy" id="388085"/>
    <lineage>
        <taxon>Bacteria</taxon>
        <taxon>Bacillati</taxon>
        <taxon>Cyanobacteriota</taxon>
        <taxon>Cyanophyceae</taxon>
        <taxon>Chroococcidiopsidales</taxon>
        <taxon>Chroococcidiopsidaceae</taxon>
        <taxon>Chroococcidiopsis</taxon>
    </lineage>
</organism>
<feature type="transmembrane region" description="Helical" evidence="4">
    <location>
        <begin position="364"/>
        <end position="384"/>
    </location>
</feature>
<evidence type="ECO:0000256" key="4">
    <source>
        <dbReference type="SAM" id="Phobius"/>
    </source>
</evidence>
<evidence type="ECO:0000313" key="5">
    <source>
        <dbReference type="EMBL" id="RUT01163.1"/>
    </source>
</evidence>
<gene>
    <name evidence="5" type="ORF">DSM107010_66060</name>
</gene>
<protein>
    <recommendedName>
        <fullName evidence="7">Anaphase-promoting complex subunit 4 WD40 domain-containing protein</fullName>
    </recommendedName>
</protein>
<proteinExistence type="predicted"/>